<reference evidence="1 2" key="1">
    <citation type="submission" date="2016-07" db="EMBL/GenBank/DDBJ databases">
        <title>Pervasive Adenine N6-methylation of Active Genes in Fungi.</title>
        <authorList>
            <consortium name="DOE Joint Genome Institute"/>
            <person name="Mondo S.J."/>
            <person name="Dannebaum R.O."/>
            <person name="Kuo R.C."/>
            <person name="Labutti K."/>
            <person name="Haridas S."/>
            <person name="Kuo A."/>
            <person name="Salamov A."/>
            <person name="Ahrendt S.R."/>
            <person name="Lipzen A."/>
            <person name="Sullivan W."/>
            <person name="Andreopoulos W.B."/>
            <person name="Clum A."/>
            <person name="Lindquist E."/>
            <person name="Daum C."/>
            <person name="Ramamoorthy G.K."/>
            <person name="Gryganskyi A."/>
            <person name="Culley D."/>
            <person name="Magnuson J.K."/>
            <person name="James T.Y."/>
            <person name="O'Malley M.A."/>
            <person name="Stajich J.E."/>
            <person name="Spatafora J.W."/>
            <person name="Visel A."/>
            <person name="Grigoriev I.V."/>
        </authorList>
    </citation>
    <scope>NUCLEOTIDE SEQUENCE [LARGE SCALE GENOMIC DNA]</scope>
    <source>
        <strain evidence="1 2">CBS 115471</strain>
    </source>
</reference>
<sequence length="88" mass="9712">MEGTGHVWSCSLGVLTLRLCQSTGRARTQLPSWYACTIALIRFTISVHAGGQWQWRLPTTVLSQLGDAGGMIQQGRRTRCNGYEWASA</sequence>
<organism evidence="1 2">
    <name type="scientific">Clohesyomyces aquaticus</name>
    <dbReference type="NCBI Taxonomy" id="1231657"/>
    <lineage>
        <taxon>Eukaryota</taxon>
        <taxon>Fungi</taxon>
        <taxon>Dikarya</taxon>
        <taxon>Ascomycota</taxon>
        <taxon>Pezizomycotina</taxon>
        <taxon>Dothideomycetes</taxon>
        <taxon>Pleosporomycetidae</taxon>
        <taxon>Pleosporales</taxon>
        <taxon>Lindgomycetaceae</taxon>
        <taxon>Clohesyomyces</taxon>
    </lineage>
</organism>
<accession>A0A1Y1ZKL4</accession>
<dbReference type="EMBL" id="MCFA01000071">
    <property type="protein sequence ID" value="ORY10567.1"/>
    <property type="molecule type" value="Genomic_DNA"/>
</dbReference>
<keyword evidence="2" id="KW-1185">Reference proteome</keyword>
<evidence type="ECO:0000313" key="1">
    <source>
        <dbReference type="EMBL" id="ORY10567.1"/>
    </source>
</evidence>
<name>A0A1Y1ZKL4_9PLEO</name>
<comment type="caution">
    <text evidence="1">The sequence shown here is derived from an EMBL/GenBank/DDBJ whole genome shotgun (WGS) entry which is preliminary data.</text>
</comment>
<gene>
    <name evidence="1" type="ORF">BCR34DRAFT_566654</name>
</gene>
<proteinExistence type="predicted"/>
<protein>
    <submittedName>
        <fullName evidence="1">Uncharacterized protein</fullName>
    </submittedName>
</protein>
<evidence type="ECO:0000313" key="2">
    <source>
        <dbReference type="Proteomes" id="UP000193144"/>
    </source>
</evidence>
<dbReference type="Proteomes" id="UP000193144">
    <property type="component" value="Unassembled WGS sequence"/>
</dbReference>
<dbReference type="AlphaFoldDB" id="A0A1Y1ZKL4"/>